<keyword evidence="9" id="KW-0460">Magnesium</keyword>
<dbReference type="SUPFAM" id="SSF52540">
    <property type="entry name" value="P-loop containing nucleoside triphosphate hydrolases"/>
    <property type="match status" value="1"/>
</dbReference>
<dbReference type="NCBIfam" id="TIGR00150">
    <property type="entry name" value="T6A_YjeE"/>
    <property type="match status" value="1"/>
</dbReference>
<dbReference type="Pfam" id="PF02367">
    <property type="entry name" value="TsaE"/>
    <property type="match status" value="1"/>
</dbReference>
<dbReference type="GeneID" id="94550985"/>
<comment type="caution">
    <text evidence="11">The sequence shown here is derived from an EMBL/GenBank/DDBJ whole genome shotgun (WGS) entry which is preliminary data.</text>
</comment>
<evidence type="ECO:0000256" key="2">
    <source>
        <dbReference type="ARBA" id="ARBA00007599"/>
    </source>
</evidence>
<gene>
    <name evidence="11" type="ORF">C7382_11011</name>
</gene>
<accession>A0A2U1FAF0</accession>
<dbReference type="InterPro" id="IPR027417">
    <property type="entry name" value="P-loop_NTPase"/>
</dbReference>
<dbReference type="PANTHER" id="PTHR33540:SF2">
    <property type="entry name" value="TRNA THREONYLCARBAMOYLADENOSINE BIOSYNTHESIS PROTEIN TSAE"/>
    <property type="match status" value="1"/>
</dbReference>
<keyword evidence="5" id="KW-0819">tRNA processing</keyword>
<proteinExistence type="inferred from homology"/>
<protein>
    <recommendedName>
        <fullName evidence="3">tRNA threonylcarbamoyladenosine biosynthesis protein TsaE</fullName>
    </recommendedName>
    <alternativeName>
        <fullName evidence="10">t(6)A37 threonylcarbamoyladenosine biosynthesis protein TsaE</fullName>
    </alternativeName>
</protein>
<evidence type="ECO:0000256" key="1">
    <source>
        <dbReference type="ARBA" id="ARBA00004496"/>
    </source>
</evidence>
<keyword evidence="12" id="KW-1185">Reference proteome</keyword>
<organism evidence="11 12">
    <name type="scientific">Porphyromonas loveana</name>
    <dbReference type="NCBI Taxonomy" id="1884669"/>
    <lineage>
        <taxon>Bacteria</taxon>
        <taxon>Pseudomonadati</taxon>
        <taxon>Bacteroidota</taxon>
        <taxon>Bacteroidia</taxon>
        <taxon>Bacteroidales</taxon>
        <taxon>Porphyromonadaceae</taxon>
        <taxon>Porphyromonas</taxon>
    </lineage>
</organism>
<evidence type="ECO:0000313" key="12">
    <source>
        <dbReference type="Proteomes" id="UP000245462"/>
    </source>
</evidence>
<dbReference type="Proteomes" id="UP000245462">
    <property type="component" value="Unassembled WGS sequence"/>
</dbReference>
<evidence type="ECO:0000256" key="10">
    <source>
        <dbReference type="ARBA" id="ARBA00032441"/>
    </source>
</evidence>
<evidence type="ECO:0000256" key="7">
    <source>
        <dbReference type="ARBA" id="ARBA00022741"/>
    </source>
</evidence>
<evidence type="ECO:0000256" key="9">
    <source>
        <dbReference type="ARBA" id="ARBA00022842"/>
    </source>
</evidence>
<dbReference type="GO" id="GO:0046872">
    <property type="term" value="F:metal ion binding"/>
    <property type="evidence" value="ECO:0007669"/>
    <property type="project" value="UniProtKB-KW"/>
</dbReference>
<dbReference type="GO" id="GO:0002949">
    <property type="term" value="P:tRNA threonylcarbamoyladenosine modification"/>
    <property type="evidence" value="ECO:0007669"/>
    <property type="project" value="InterPro"/>
</dbReference>
<evidence type="ECO:0000313" key="11">
    <source>
        <dbReference type="EMBL" id="PVZ09144.1"/>
    </source>
</evidence>
<comment type="similarity">
    <text evidence="2">Belongs to the TsaE family.</text>
</comment>
<sequence>MNTIIIDGTSDLERAAHDFIAQMEDHTVFAFHAPMGTGKTTFIKAVCEELGVADVINSPTFSIINEYRSDQTGELIYHFDCYRLNKIEDALNLGVEDYFESGSLCFIEWPELLAPILPSDTVMVHIEEMEDGKRRLTF</sequence>
<dbReference type="EMBL" id="QEKY01000010">
    <property type="protein sequence ID" value="PVZ09144.1"/>
    <property type="molecule type" value="Genomic_DNA"/>
</dbReference>
<dbReference type="RefSeq" id="WP_116679518.1">
    <property type="nucleotide sequence ID" value="NZ_JBGYUN010000051.1"/>
</dbReference>
<evidence type="ECO:0000256" key="5">
    <source>
        <dbReference type="ARBA" id="ARBA00022694"/>
    </source>
</evidence>
<dbReference type="OrthoDB" id="9815896at2"/>
<keyword evidence="7" id="KW-0547">Nucleotide-binding</keyword>
<dbReference type="Gene3D" id="3.40.50.300">
    <property type="entry name" value="P-loop containing nucleotide triphosphate hydrolases"/>
    <property type="match status" value="1"/>
</dbReference>
<name>A0A2U1FAF0_9PORP</name>
<dbReference type="GO" id="GO:0005737">
    <property type="term" value="C:cytoplasm"/>
    <property type="evidence" value="ECO:0007669"/>
    <property type="project" value="UniProtKB-SubCell"/>
</dbReference>
<evidence type="ECO:0000256" key="4">
    <source>
        <dbReference type="ARBA" id="ARBA00022490"/>
    </source>
</evidence>
<keyword evidence="8" id="KW-0067">ATP-binding</keyword>
<evidence type="ECO:0000256" key="8">
    <source>
        <dbReference type="ARBA" id="ARBA00022840"/>
    </source>
</evidence>
<evidence type="ECO:0000256" key="6">
    <source>
        <dbReference type="ARBA" id="ARBA00022723"/>
    </source>
</evidence>
<dbReference type="AlphaFoldDB" id="A0A2U1FAF0"/>
<keyword evidence="6" id="KW-0479">Metal-binding</keyword>
<comment type="subcellular location">
    <subcellularLocation>
        <location evidence="1">Cytoplasm</location>
    </subcellularLocation>
</comment>
<evidence type="ECO:0000256" key="3">
    <source>
        <dbReference type="ARBA" id="ARBA00019010"/>
    </source>
</evidence>
<dbReference type="InterPro" id="IPR003442">
    <property type="entry name" value="T6A_TsaE"/>
</dbReference>
<dbReference type="PANTHER" id="PTHR33540">
    <property type="entry name" value="TRNA THREONYLCARBAMOYLADENOSINE BIOSYNTHESIS PROTEIN TSAE"/>
    <property type="match status" value="1"/>
</dbReference>
<dbReference type="GO" id="GO:0005524">
    <property type="term" value="F:ATP binding"/>
    <property type="evidence" value="ECO:0007669"/>
    <property type="project" value="UniProtKB-KW"/>
</dbReference>
<keyword evidence="4" id="KW-0963">Cytoplasm</keyword>
<reference evidence="11 12" key="1">
    <citation type="submission" date="2018-04" db="EMBL/GenBank/DDBJ databases">
        <title>Genomic Encyclopedia of Type Strains, Phase IV (KMG-IV): sequencing the most valuable type-strain genomes for metagenomic binning, comparative biology and taxonomic classification.</title>
        <authorList>
            <person name="Goeker M."/>
        </authorList>
    </citation>
    <scope>NUCLEOTIDE SEQUENCE [LARGE SCALE GENOMIC DNA]</scope>
    <source>
        <strain evidence="11 12">DSM 28520</strain>
    </source>
</reference>